<name>A0A2L2THJ1_9HYPO</name>
<organism evidence="4 5">
    <name type="scientific">Fusarium venenatum</name>
    <dbReference type="NCBI Taxonomy" id="56646"/>
    <lineage>
        <taxon>Eukaryota</taxon>
        <taxon>Fungi</taxon>
        <taxon>Dikarya</taxon>
        <taxon>Ascomycota</taxon>
        <taxon>Pezizomycotina</taxon>
        <taxon>Sordariomycetes</taxon>
        <taxon>Hypocreomycetidae</taxon>
        <taxon>Hypocreales</taxon>
        <taxon>Nectriaceae</taxon>
        <taxon>Fusarium</taxon>
    </lineage>
</organism>
<reference evidence="5" key="1">
    <citation type="submission" date="2014-10" db="EMBL/GenBank/DDBJ databases">
        <authorList>
            <person name="King R."/>
        </authorList>
    </citation>
    <scope>NUCLEOTIDE SEQUENCE [LARGE SCALE GENOMIC DNA]</scope>
    <source>
        <strain evidence="5">A3/5</strain>
    </source>
</reference>
<keyword evidence="1" id="KW-0539">Nucleus</keyword>
<evidence type="ECO:0000313" key="4">
    <source>
        <dbReference type="EMBL" id="CEI70434.1"/>
    </source>
</evidence>
<proteinExistence type="predicted"/>
<dbReference type="Proteomes" id="UP000245910">
    <property type="component" value="Chromosome III"/>
</dbReference>
<feature type="compositionally biased region" description="Basic and acidic residues" evidence="2">
    <location>
        <begin position="9"/>
        <end position="19"/>
    </location>
</feature>
<feature type="domain" description="Zn(2)-C6 fungal-type" evidence="3">
    <location>
        <begin position="35"/>
        <end position="84"/>
    </location>
</feature>
<protein>
    <recommendedName>
        <fullName evidence="3">Zn(2)-C6 fungal-type domain-containing protein</fullName>
    </recommendedName>
</protein>
<evidence type="ECO:0000256" key="1">
    <source>
        <dbReference type="ARBA" id="ARBA00023242"/>
    </source>
</evidence>
<dbReference type="STRING" id="56646.A0A2L2THJ1"/>
<dbReference type="EMBL" id="LN649231">
    <property type="protein sequence ID" value="CEI70434.1"/>
    <property type="molecule type" value="Genomic_DNA"/>
</dbReference>
<dbReference type="PROSITE" id="PS50048">
    <property type="entry name" value="ZN2_CY6_FUNGAL_2"/>
    <property type="match status" value="1"/>
</dbReference>
<accession>A0A2L2THJ1</accession>
<dbReference type="InterPro" id="IPR001138">
    <property type="entry name" value="Zn2Cys6_DnaBD"/>
</dbReference>
<dbReference type="AlphaFoldDB" id="A0A2L2THJ1"/>
<keyword evidence="5" id="KW-1185">Reference proteome</keyword>
<dbReference type="InterPro" id="IPR036864">
    <property type="entry name" value="Zn2-C6_fun-type_DNA-bd_sf"/>
</dbReference>
<dbReference type="Gene3D" id="4.10.240.10">
    <property type="entry name" value="Zn(2)-C6 fungal-type DNA-binding domain"/>
    <property type="match status" value="1"/>
</dbReference>
<dbReference type="SMART" id="SM00066">
    <property type="entry name" value="GAL4"/>
    <property type="match status" value="1"/>
</dbReference>
<dbReference type="GO" id="GO:0008270">
    <property type="term" value="F:zinc ion binding"/>
    <property type="evidence" value="ECO:0007669"/>
    <property type="project" value="InterPro"/>
</dbReference>
<dbReference type="CDD" id="cd00067">
    <property type="entry name" value="GAL4"/>
    <property type="match status" value="1"/>
</dbReference>
<feature type="region of interest" description="Disordered" evidence="2">
    <location>
        <begin position="1"/>
        <end position="26"/>
    </location>
</feature>
<evidence type="ECO:0000313" key="5">
    <source>
        <dbReference type="Proteomes" id="UP000245910"/>
    </source>
</evidence>
<evidence type="ECO:0000259" key="3">
    <source>
        <dbReference type="PROSITE" id="PS50048"/>
    </source>
</evidence>
<dbReference type="PANTHER" id="PTHR37534">
    <property type="entry name" value="TRANSCRIPTIONAL ACTIVATOR PROTEIN UGA3"/>
    <property type="match status" value="1"/>
</dbReference>
<evidence type="ECO:0000256" key="2">
    <source>
        <dbReference type="SAM" id="MobiDB-lite"/>
    </source>
</evidence>
<dbReference type="GO" id="GO:0000981">
    <property type="term" value="F:DNA-binding transcription factor activity, RNA polymerase II-specific"/>
    <property type="evidence" value="ECO:0007669"/>
    <property type="project" value="InterPro"/>
</dbReference>
<dbReference type="PANTHER" id="PTHR37534:SF46">
    <property type="entry name" value="ZN(II)2CYS6 TRANSCRIPTION FACTOR (EUROFUNG)"/>
    <property type="match status" value="1"/>
</dbReference>
<sequence>MTCGVNEPPRQEPTDEKKASTQVQKRQLYTRNRTGCSACRSRRVKCDEQRPNWLNGSVGVFVLRADKHFTSSQNCIKRQISCQYLPPRIPLREQRVLERAGKKQPWNSTPWDISQTNQELPKAISLTHQLIVSGSANTFNYVAINMPFRSKELFSYCRATHLFTKFWSPSLIFLQSTMQVLSTTYIQKTKAETAYIISDPEALQNAVLIAGTHFIFNIGSLEAFETTFLFHKIETIRRVKEWISGNNCTPATAIIRTITTLAYTEVCRGELLLAESHLSIIYAISKSISHKMTVKCKTVDQELSDRYFLLTSTFIHGFKIVLDGLLRCQGSTENAISLSSSESVRIMHAWHKTDEGRLSYSLKLRAFRMLPAFFHPPNSGAQLLDVDIMPYIQGFRKVTDAFCSDLHNVSGKNLNPKADEFWRLGPASVLYDVVIEAHLGSISDDQDQESDAKSSSLTASWCGLIISAQLYLEHIVAVWQDFRKEIYIYTIYLFQRELRFALSSPQASQVAQLLFWESVLGLISVRSYEKQGVLRQDPGLILYFEMIVKTQSQTLRLFTWDDVRRNLGYIAWPSRFSGDSYVRSIWEKAMASGGAGGQPL</sequence>
<dbReference type="SUPFAM" id="SSF57701">
    <property type="entry name" value="Zn2/Cys6 DNA-binding domain"/>
    <property type="match status" value="1"/>
</dbReference>